<sequence>MSSSNIKNFMRKFNVSKPTDMPDIPEEKLGPDGRPISMLSQRRTDDKRGSVNSNVSELSTATTHVGNGLGIKNAEDTPAPSGDLLSIPENVQAPTIFGPNNEYRAVPSIIEYSTTRGRSRVSIREATPEEAKVAAGSAVPIISDIPELSYQPNSLNPQENCNIPRNDAPSKVQAAWNDTAIENLHPSLSSHPPTQVRGSVTDSIRTSTTSIRTSTTSDPRTSMATNEGDIMSDRGSTASTLNPPGSPPQLLGSSPEYKKHEFNEKPSFTSGGWSLPRSPSSQSSMRFRENNSMDTSRSGGPPSLPDSLDAVQSRFSWHMSKTEKASNWFTRWFIEWWAMEIASWIFSAICMMTIIIVLWKVDGKPMPKWKLGVSINAFISIFSGFAKSALLLPTAEALGQLKWNWFTNKQKRMMDFEVLDSASRGPWGSMMLLAKTKGITLASVGAAIILLSLPLDLFFQQIIAYPSVNIVDPQANATIARTILYNPDQEREWQGGPPADGGNFATPEDSQMDAFLYPYWLRTGVVPGIPFDCPTGNCTFDPFETLGVDFQCKPLPLDLLEFDCKNTSAEWLSTVAYGGPGQNPNVTSCGYYLTPPGYMPQLMSGYEITVDGSVGEVLSTRFFAMTDIYTGVPFFNGSILFPQIKHPINDFILVTTPGGFDGAVKNVTPEIQECELHWVVKTVQSQVVNGQLFEENIKTWEFESNVTSTWDLQDPTVYQASFFMTLPDKHSVTGPTSTYGLTNTTGRKVNDVWAQIAPSTFTRPSASNPAKTGPVLKIWWLYSPPHLVIVTEPKLPWEPWANVSDHMAQAITVMNQVVRRNTLSSTGTHDVSVGVATRAVTIVDIRWQWITLPVALLVFALIFLITTMWRSSKDKEQIGIWKTSALAILFNGLGEDVQGFVGPGNKSQGYVRRKARDIKVQLDDD</sequence>
<evidence type="ECO:0000256" key="1">
    <source>
        <dbReference type="SAM" id="MobiDB-lite"/>
    </source>
</evidence>
<dbReference type="AlphaFoldDB" id="A0A0D1XQB0"/>
<feature type="region of interest" description="Disordered" evidence="1">
    <location>
        <begin position="150"/>
        <end position="169"/>
    </location>
</feature>
<reference evidence="3 4" key="1">
    <citation type="submission" date="2015-01" db="EMBL/GenBank/DDBJ databases">
        <title>The Genome Sequence of Ochroconis gallopava CBS43764.</title>
        <authorList>
            <consortium name="The Broad Institute Genomics Platform"/>
            <person name="Cuomo C."/>
            <person name="de Hoog S."/>
            <person name="Gorbushina A."/>
            <person name="Stielow B."/>
            <person name="Teixiera M."/>
            <person name="Abouelleil A."/>
            <person name="Chapman S.B."/>
            <person name="Priest M."/>
            <person name="Young S.K."/>
            <person name="Wortman J."/>
            <person name="Nusbaum C."/>
            <person name="Birren B."/>
        </authorList>
    </citation>
    <scope>NUCLEOTIDE SEQUENCE [LARGE SCALE GENOMIC DNA]</scope>
    <source>
        <strain evidence="3 4">CBS 43764</strain>
    </source>
</reference>
<dbReference type="PANTHER" id="PTHR35394:SF5">
    <property type="entry name" value="DUF3176 DOMAIN-CONTAINING PROTEIN"/>
    <property type="match status" value="1"/>
</dbReference>
<dbReference type="HOGENOM" id="CLU_015092_4_1_1"/>
<keyword evidence="2" id="KW-0812">Transmembrane</keyword>
<dbReference type="Proteomes" id="UP000053259">
    <property type="component" value="Unassembled WGS sequence"/>
</dbReference>
<organism evidence="3 4">
    <name type="scientific">Verruconis gallopava</name>
    <dbReference type="NCBI Taxonomy" id="253628"/>
    <lineage>
        <taxon>Eukaryota</taxon>
        <taxon>Fungi</taxon>
        <taxon>Dikarya</taxon>
        <taxon>Ascomycota</taxon>
        <taxon>Pezizomycotina</taxon>
        <taxon>Dothideomycetes</taxon>
        <taxon>Pleosporomycetidae</taxon>
        <taxon>Venturiales</taxon>
        <taxon>Sympoventuriaceae</taxon>
        <taxon>Verruconis</taxon>
    </lineage>
</organism>
<evidence type="ECO:0000313" key="3">
    <source>
        <dbReference type="EMBL" id="KIW04791.1"/>
    </source>
</evidence>
<gene>
    <name evidence="3" type="ORF">PV09_03978</name>
</gene>
<dbReference type="EMBL" id="KN847539">
    <property type="protein sequence ID" value="KIW04791.1"/>
    <property type="molecule type" value="Genomic_DNA"/>
</dbReference>
<protein>
    <submittedName>
        <fullName evidence="3">Uncharacterized protein</fullName>
    </submittedName>
</protein>
<evidence type="ECO:0000256" key="2">
    <source>
        <dbReference type="SAM" id="Phobius"/>
    </source>
</evidence>
<keyword evidence="4" id="KW-1185">Reference proteome</keyword>
<proteinExistence type="predicted"/>
<feature type="region of interest" description="Disordered" evidence="1">
    <location>
        <begin position="184"/>
        <end position="305"/>
    </location>
</feature>
<dbReference type="PANTHER" id="PTHR35394">
    <property type="entry name" value="DUF3176 DOMAIN-CONTAINING PROTEIN"/>
    <property type="match status" value="1"/>
</dbReference>
<dbReference type="InterPro" id="IPR021514">
    <property type="entry name" value="DUF3176"/>
</dbReference>
<feature type="compositionally biased region" description="Polar residues" evidence="1">
    <location>
        <begin position="186"/>
        <end position="200"/>
    </location>
</feature>
<dbReference type="VEuPathDB" id="FungiDB:PV09_03978"/>
<evidence type="ECO:0000313" key="4">
    <source>
        <dbReference type="Proteomes" id="UP000053259"/>
    </source>
</evidence>
<feature type="region of interest" description="Disordered" evidence="1">
    <location>
        <begin position="1"/>
        <end position="70"/>
    </location>
</feature>
<feature type="transmembrane region" description="Helical" evidence="2">
    <location>
        <begin position="341"/>
        <end position="359"/>
    </location>
</feature>
<dbReference type="RefSeq" id="XP_016214660.1">
    <property type="nucleotide sequence ID" value="XM_016357256.1"/>
</dbReference>
<feature type="transmembrane region" description="Helical" evidence="2">
    <location>
        <begin position="371"/>
        <end position="392"/>
    </location>
</feature>
<dbReference type="STRING" id="253628.A0A0D1XQB0"/>
<accession>A0A0D1XQB0</accession>
<feature type="compositionally biased region" description="Polar residues" evidence="1">
    <location>
        <begin position="150"/>
        <end position="163"/>
    </location>
</feature>
<keyword evidence="2" id="KW-0472">Membrane</keyword>
<dbReference type="GeneID" id="27311951"/>
<dbReference type="InParanoid" id="A0A0D1XQB0"/>
<keyword evidence="2" id="KW-1133">Transmembrane helix</keyword>
<feature type="compositionally biased region" description="Polar residues" evidence="1">
    <location>
        <begin position="50"/>
        <end position="65"/>
    </location>
</feature>
<dbReference type="Pfam" id="PF11374">
    <property type="entry name" value="DUF3176"/>
    <property type="match status" value="1"/>
</dbReference>
<dbReference type="OrthoDB" id="5242705at2759"/>
<feature type="transmembrane region" description="Helical" evidence="2">
    <location>
        <begin position="847"/>
        <end position="869"/>
    </location>
</feature>
<feature type="compositionally biased region" description="Low complexity" evidence="1">
    <location>
        <begin position="274"/>
        <end position="284"/>
    </location>
</feature>
<feature type="compositionally biased region" description="Low complexity" evidence="1">
    <location>
        <begin position="201"/>
        <end position="222"/>
    </location>
</feature>
<name>A0A0D1XQB0_9PEZI</name>